<dbReference type="RefSeq" id="WP_054537366.1">
    <property type="nucleotide sequence ID" value="NZ_LGKP01000042.1"/>
</dbReference>
<accession>A0A0P6Y4K2</accession>
<dbReference type="AlphaFoldDB" id="A0A0P6Y4K2"/>
<evidence type="ECO:0000313" key="1">
    <source>
        <dbReference type="EMBL" id="KPL80011.1"/>
    </source>
</evidence>
<reference evidence="1 2" key="1">
    <citation type="submission" date="2015-07" db="EMBL/GenBank/DDBJ databases">
        <title>Whole genome sequence of Herpetosiphon geysericola DSM 7119.</title>
        <authorList>
            <person name="Hemp J."/>
            <person name="Ward L.M."/>
            <person name="Pace L.A."/>
            <person name="Fischer W.W."/>
        </authorList>
    </citation>
    <scope>NUCLEOTIDE SEQUENCE [LARGE SCALE GENOMIC DNA]</scope>
    <source>
        <strain evidence="1 2">DSM 7119</strain>
    </source>
</reference>
<comment type="caution">
    <text evidence="1">The sequence shown here is derived from an EMBL/GenBank/DDBJ whole genome shotgun (WGS) entry which is preliminary data.</text>
</comment>
<gene>
    <name evidence="1" type="ORF">SE18_25865</name>
</gene>
<organism evidence="1 2">
    <name type="scientific">Herpetosiphon geysericola</name>
    <dbReference type="NCBI Taxonomy" id="70996"/>
    <lineage>
        <taxon>Bacteria</taxon>
        <taxon>Bacillati</taxon>
        <taxon>Chloroflexota</taxon>
        <taxon>Chloroflexia</taxon>
        <taxon>Herpetosiphonales</taxon>
        <taxon>Herpetosiphonaceae</taxon>
        <taxon>Herpetosiphon</taxon>
    </lineage>
</organism>
<dbReference type="STRING" id="70996.SE18_25865"/>
<dbReference type="OrthoDB" id="9806299at2"/>
<proteinExistence type="predicted"/>
<evidence type="ECO:0000313" key="2">
    <source>
        <dbReference type="Proteomes" id="UP000050277"/>
    </source>
</evidence>
<name>A0A0P6Y4K2_9CHLR</name>
<dbReference type="PATRIC" id="fig|70996.4.peg.1597"/>
<protein>
    <submittedName>
        <fullName evidence="1">Uncharacterized protein</fullName>
    </submittedName>
</protein>
<sequence length="272" mass="30884">MADHIKYALIEYATNKAFCNVYDALGIERLEWELVSYDRERRIHLDRGNAYLPIIKAKLLIHHVLIGAARQHGWKLEVFGGSFREDSIESRLFKVEFDPGSDNKFSRFPWRIGITIGPGKKTATGGIAPNGKPTTSITMRFPDDDFIGICLEIRDFLLIHQRDLEQVRRTAQQKRFTDRQTSPLIPNHEDTVDWDTLEAQETVSSIAPENVICHIGTITRGKRLGELQVEHLAHIATVWKPRADDSAGTALQIAAQQVLQQTANQTKTMLHH</sequence>
<dbReference type="Proteomes" id="UP000050277">
    <property type="component" value="Unassembled WGS sequence"/>
</dbReference>
<keyword evidence="2" id="KW-1185">Reference proteome</keyword>
<dbReference type="EMBL" id="LGKP01000042">
    <property type="protein sequence ID" value="KPL80011.1"/>
    <property type="molecule type" value="Genomic_DNA"/>
</dbReference>